<dbReference type="Gene3D" id="2.10.260.10">
    <property type="match status" value="1"/>
</dbReference>
<dbReference type="InterPro" id="IPR037914">
    <property type="entry name" value="SpoVT-AbrB_sf"/>
</dbReference>
<dbReference type="InterPro" id="IPR031848">
    <property type="entry name" value="PrlF_antitoxin"/>
</dbReference>
<dbReference type="PROSITE" id="PS51740">
    <property type="entry name" value="SPOVT_ABRB"/>
    <property type="match status" value="1"/>
</dbReference>
<organism evidence="3 4">
    <name type="scientific">Rhizobium aquaticum</name>
    <dbReference type="NCBI Taxonomy" id="1549636"/>
    <lineage>
        <taxon>Bacteria</taxon>
        <taxon>Pseudomonadati</taxon>
        <taxon>Pseudomonadota</taxon>
        <taxon>Alphaproteobacteria</taxon>
        <taxon>Hyphomicrobiales</taxon>
        <taxon>Rhizobiaceae</taxon>
        <taxon>Rhizobium/Agrobacterium group</taxon>
        <taxon>Rhizobium</taxon>
    </lineage>
</organism>
<keyword evidence="4" id="KW-1185">Reference proteome</keyword>
<proteinExistence type="predicted"/>
<name>A0ABV2J560_9HYPH</name>
<dbReference type="RefSeq" id="WP_354557601.1">
    <property type="nucleotide sequence ID" value="NZ_JBEPMB010000006.1"/>
</dbReference>
<accession>A0ABV2J560</accession>
<comment type="caution">
    <text evidence="3">The sequence shown here is derived from an EMBL/GenBank/DDBJ whole genome shotgun (WGS) entry which is preliminary data.</text>
</comment>
<evidence type="ECO:0000313" key="4">
    <source>
        <dbReference type="Proteomes" id="UP001549047"/>
    </source>
</evidence>
<protein>
    <submittedName>
        <fullName evidence="3">Antitoxin PrlF</fullName>
    </submittedName>
</protein>
<gene>
    <name evidence="3" type="ORF">ABID16_003453</name>
</gene>
<dbReference type="SUPFAM" id="SSF89447">
    <property type="entry name" value="AbrB/MazE/MraZ-like"/>
    <property type="match status" value="1"/>
</dbReference>
<reference evidence="3 4" key="1">
    <citation type="submission" date="2024-06" db="EMBL/GenBank/DDBJ databases">
        <title>Genomic Encyclopedia of Type Strains, Phase IV (KMG-IV): sequencing the most valuable type-strain genomes for metagenomic binning, comparative biology and taxonomic classification.</title>
        <authorList>
            <person name="Goeker M."/>
        </authorList>
    </citation>
    <scope>NUCLEOTIDE SEQUENCE [LARGE SCALE GENOMIC DNA]</scope>
    <source>
        <strain evidence="3 4">DSM 29780</strain>
    </source>
</reference>
<feature type="domain" description="SpoVT-AbrB" evidence="2">
    <location>
        <begin position="8"/>
        <end position="53"/>
    </location>
</feature>
<evidence type="ECO:0000259" key="2">
    <source>
        <dbReference type="PROSITE" id="PS51740"/>
    </source>
</evidence>
<dbReference type="Proteomes" id="UP001549047">
    <property type="component" value="Unassembled WGS sequence"/>
</dbReference>
<evidence type="ECO:0000256" key="1">
    <source>
        <dbReference type="PROSITE-ProRule" id="PRU01076"/>
    </source>
</evidence>
<sequence length="107" mass="11589">MASRATIEIDATITERGQTTVPAAIRKMLGVRKGGIVFKGLADGTVVIEPKLEADEADPVLDEFLAFLERDIPANATIKPLDARLLHEIDTLIEGVEIDLDVPIPDE</sequence>
<dbReference type="EMBL" id="JBEPMB010000006">
    <property type="protein sequence ID" value="MET3615110.1"/>
    <property type="molecule type" value="Genomic_DNA"/>
</dbReference>
<evidence type="ECO:0000313" key="3">
    <source>
        <dbReference type="EMBL" id="MET3615110.1"/>
    </source>
</evidence>
<dbReference type="SMART" id="SM00966">
    <property type="entry name" value="SpoVT_AbrB"/>
    <property type="match status" value="1"/>
</dbReference>
<dbReference type="Pfam" id="PF15937">
    <property type="entry name" value="PrlF_antitoxin"/>
    <property type="match status" value="1"/>
</dbReference>
<keyword evidence="1" id="KW-0238">DNA-binding</keyword>
<dbReference type="InterPro" id="IPR007159">
    <property type="entry name" value="SpoVT-AbrB_dom"/>
</dbReference>